<feature type="compositionally biased region" description="Basic and acidic residues" evidence="1">
    <location>
        <begin position="80"/>
        <end position="90"/>
    </location>
</feature>
<accession>A0ABQ6MZA0</accession>
<organism evidence="2 3">
    <name type="scientific">Tetraparma gracilis</name>
    <dbReference type="NCBI Taxonomy" id="2962635"/>
    <lineage>
        <taxon>Eukaryota</taxon>
        <taxon>Sar</taxon>
        <taxon>Stramenopiles</taxon>
        <taxon>Ochrophyta</taxon>
        <taxon>Bolidophyceae</taxon>
        <taxon>Parmales</taxon>
        <taxon>Triparmaceae</taxon>
        <taxon>Tetraparma</taxon>
    </lineage>
</organism>
<evidence type="ECO:0000313" key="2">
    <source>
        <dbReference type="EMBL" id="GMI36405.1"/>
    </source>
</evidence>
<sequence>MASTSPFVVSYPSLASSSASCMVTLPPPSLPSLPSGLRVLVQARLSASPRDGGSAEATFAAAPVRNSYLRREAPFLGHPLPEKAEGDRGDQQGGSLPSPALPPLPFHVIPPYALDLGGGGTGALPTPALLAPLTAHIQSLIIRPLQALLRPHLALPSHLLTPTLTFTLLSLPTSPSPPLSEATLLHALSLAASRSLAQLRFNDGAALRPLLPPGAPLPLCLPAVSPAGVVSSTCSLPSRDPAGPDLPLASCTLGKLPADLLPLLAKAPPATVEERARPEVPEGGEGRGRDGDVRVPVEYVEGRAAWGV</sequence>
<dbReference type="Proteomes" id="UP001165060">
    <property type="component" value="Unassembled WGS sequence"/>
</dbReference>
<proteinExistence type="predicted"/>
<keyword evidence="3" id="KW-1185">Reference proteome</keyword>
<comment type="caution">
    <text evidence="2">The sequence shown here is derived from an EMBL/GenBank/DDBJ whole genome shotgun (WGS) entry which is preliminary data.</text>
</comment>
<evidence type="ECO:0000313" key="3">
    <source>
        <dbReference type="Proteomes" id="UP001165060"/>
    </source>
</evidence>
<reference evidence="2 3" key="1">
    <citation type="journal article" date="2023" name="Commun. Biol.">
        <title>Genome analysis of Parmales, the sister group of diatoms, reveals the evolutionary specialization of diatoms from phago-mixotrophs to photoautotrophs.</title>
        <authorList>
            <person name="Ban H."/>
            <person name="Sato S."/>
            <person name="Yoshikawa S."/>
            <person name="Yamada K."/>
            <person name="Nakamura Y."/>
            <person name="Ichinomiya M."/>
            <person name="Sato N."/>
            <person name="Blanc-Mathieu R."/>
            <person name="Endo H."/>
            <person name="Kuwata A."/>
            <person name="Ogata H."/>
        </authorList>
    </citation>
    <scope>NUCLEOTIDE SEQUENCE [LARGE SCALE GENOMIC DNA]</scope>
</reference>
<gene>
    <name evidence="2" type="ORF">TeGR_g8441</name>
</gene>
<feature type="region of interest" description="Disordered" evidence="1">
    <location>
        <begin position="77"/>
        <end position="100"/>
    </location>
</feature>
<feature type="region of interest" description="Disordered" evidence="1">
    <location>
        <begin position="269"/>
        <end position="293"/>
    </location>
</feature>
<dbReference type="EMBL" id="BRYB01001922">
    <property type="protein sequence ID" value="GMI36405.1"/>
    <property type="molecule type" value="Genomic_DNA"/>
</dbReference>
<protein>
    <submittedName>
        <fullName evidence="2">Uncharacterized protein</fullName>
    </submittedName>
</protein>
<name>A0ABQ6MZA0_9STRA</name>
<evidence type="ECO:0000256" key="1">
    <source>
        <dbReference type="SAM" id="MobiDB-lite"/>
    </source>
</evidence>
<feature type="compositionally biased region" description="Basic and acidic residues" evidence="1">
    <location>
        <begin position="272"/>
        <end position="293"/>
    </location>
</feature>